<organism evidence="2 3">
    <name type="scientific">Goodea atripinnis</name>
    <dbReference type="NCBI Taxonomy" id="208336"/>
    <lineage>
        <taxon>Eukaryota</taxon>
        <taxon>Metazoa</taxon>
        <taxon>Chordata</taxon>
        <taxon>Craniata</taxon>
        <taxon>Vertebrata</taxon>
        <taxon>Euteleostomi</taxon>
        <taxon>Actinopterygii</taxon>
        <taxon>Neopterygii</taxon>
        <taxon>Teleostei</taxon>
        <taxon>Neoteleostei</taxon>
        <taxon>Acanthomorphata</taxon>
        <taxon>Ovalentaria</taxon>
        <taxon>Atherinomorphae</taxon>
        <taxon>Cyprinodontiformes</taxon>
        <taxon>Goodeidae</taxon>
        <taxon>Goodea</taxon>
    </lineage>
</organism>
<evidence type="ECO:0000313" key="2">
    <source>
        <dbReference type="EMBL" id="MEQ2187413.1"/>
    </source>
</evidence>
<dbReference type="PANTHER" id="PTHR16517:SF138">
    <property type="entry name" value="TUBBY-RELATED PROTEIN 3"/>
    <property type="match status" value="1"/>
</dbReference>
<comment type="caution">
    <text evidence="2">The sequence shown here is derived from an EMBL/GenBank/DDBJ whole genome shotgun (WGS) entry which is preliminary data.</text>
</comment>
<reference evidence="2 3" key="1">
    <citation type="submission" date="2021-06" db="EMBL/GenBank/DDBJ databases">
        <authorList>
            <person name="Palmer J.M."/>
        </authorList>
    </citation>
    <scope>NUCLEOTIDE SEQUENCE [LARGE SCALE GENOMIC DNA]</scope>
    <source>
        <strain evidence="2 3">GA_2019</strain>
        <tissue evidence="2">Muscle</tissue>
    </source>
</reference>
<dbReference type="Proteomes" id="UP001476798">
    <property type="component" value="Unassembled WGS sequence"/>
</dbReference>
<dbReference type="SUPFAM" id="SSF54518">
    <property type="entry name" value="Tubby C-terminal domain-like"/>
    <property type="match status" value="1"/>
</dbReference>
<dbReference type="InterPro" id="IPR025659">
    <property type="entry name" value="Tubby-like_C"/>
</dbReference>
<keyword evidence="3" id="KW-1185">Reference proteome</keyword>
<accession>A0ABV0PV70</accession>
<evidence type="ECO:0000313" key="3">
    <source>
        <dbReference type="Proteomes" id="UP001476798"/>
    </source>
</evidence>
<dbReference type="EMBL" id="JAHRIO010090151">
    <property type="protein sequence ID" value="MEQ2187413.1"/>
    <property type="molecule type" value="Genomic_DNA"/>
</dbReference>
<dbReference type="PANTHER" id="PTHR16517">
    <property type="entry name" value="TUBBY-RELATED"/>
    <property type="match status" value="1"/>
</dbReference>
<sequence length="83" mass="9611">MRTLLPRVLQQEPVNPESPSAESFLADAANLEEFVLRPAPRGITIKCRITRDKKGMDRGLYPTYFMHMERNDGRKVNYESQTK</sequence>
<dbReference type="Gene3D" id="3.20.90.10">
    <property type="entry name" value="Tubby Protein, Chain A"/>
    <property type="match status" value="1"/>
</dbReference>
<evidence type="ECO:0000256" key="1">
    <source>
        <dbReference type="SAM" id="MobiDB-lite"/>
    </source>
</evidence>
<name>A0ABV0PV70_9TELE</name>
<gene>
    <name evidence="2" type="ORF">GOODEAATRI_004494</name>
</gene>
<protein>
    <submittedName>
        <fullName evidence="2">Uncharacterized protein</fullName>
    </submittedName>
</protein>
<proteinExistence type="predicted"/>
<feature type="region of interest" description="Disordered" evidence="1">
    <location>
        <begin position="1"/>
        <end position="20"/>
    </location>
</feature>